<evidence type="ECO:0000313" key="3">
    <source>
        <dbReference type="Proteomes" id="UP000299102"/>
    </source>
</evidence>
<name>A0A4C2A1X7_EUMVA</name>
<sequence>MAKKARNNSETSCDDKHLLNKENHVKERWKIYFESIFACKEIVADDNITTIEHIIDDRNESQITMDKIMKALKRMKVGKAAEYDRVSSEILRSGEVKWQVCCTSSLTNAGKAIGETYKANCLPGERARKQGPPRPPEKSDSDAANSPQTIGGDARLPAEPHRLITLKSPAS</sequence>
<keyword evidence="3" id="KW-1185">Reference proteome</keyword>
<reference evidence="2 3" key="1">
    <citation type="journal article" date="2019" name="Commun. Biol.">
        <title>The bagworm genome reveals a unique fibroin gene that provides high tensile strength.</title>
        <authorList>
            <person name="Kono N."/>
            <person name="Nakamura H."/>
            <person name="Ohtoshi R."/>
            <person name="Tomita M."/>
            <person name="Numata K."/>
            <person name="Arakawa K."/>
        </authorList>
    </citation>
    <scope>NUCLEOTIDE SEQUENCE [LARGE SCALE GENOMIC DNA]</scope>
</reference>
<organism evidence="2 3">
    <name type="scientific">Eumeta variegata</name>
    <name type="common">Bagworm moth</name>
    <name type="synonym">Eumeta japonica</name>
    <dbReference type="NCBI Taxonomy" id="151549"/>
    <lineage>
        <taxon>Eukaryota</taxon>
        <taxon>Metazoa</taxon>
        <taxon>Ecdysozoa</taxon>
        <taxon>Arthropoda</taxon>
        <taxon>Hexapoda</taxon>
        <taxon>Insecta</taxon>
        <taxon>Pterygota</taxon>
        <taxon>Neoptera</taxon>
        <taxon>Endopterygota</taxon>
        <taxon>Lepidoptera</taxon>
        <taxon>Glossata</taxon>
        <taxon>Ditrysia</taxon>
        <taxon>Tineoidea</taxon>
        <taxon>Psychidae</taxon>
        <taxon>Oiketicinae</taxon>
        <taxon>Eumeta</taxon>
    </lineage>
</organism>
<proteinExistence type="predicted"/>
<comment type="caution">
    <text evidence="2">The sequence shown here is derived from an EMBL/GenBank/DDBJ whole genome shotgun (WGS) entry which is preliminary data.</text>
</comment>
<feature type="region of interest" description="Disordered" evidence="1">
    <location>
        <begin position="123"/>
        <end position="171"/>
    </location>
</feature>
<evidence type="ECO:0000313" key="2">
    <source>
        <dbReference type="EMBL" id="GBP93213.1"/>
    </source>
</evidence>
<evidence type="ECO:0000256" key="1">
    <source>
        <dbReference type="SAM" id="MobiDB-lite"/>
    </source>
</evidence>
<protein>
    <submittedName>
        <fullName evidence="2">Uncharacterized protein</fullName>
    </submittedName>
</protein>
<dbReference type="Proteomes" id="UP000299102">
    <property type="component" value="Unassembled WGS sequence"/>
</dbReference>
<accession>A0A4C2A1X7</accession>
<dbReference type="EMBL" id="BGZK01002350">
    <property type="protein sequence ID" value="GBP93213.1"/>
    <property type="molecule type" value="Genomic_DNA"/>
</dbReference>
<gene>
    <name evidence="2" type="ORF">EVAR_46934_1</name>
</gene>
<dbReference type="OrthoDB" id="6782199at2759"/>
<dbReference type="AlphaFoldDB" id="A0A4C2A1X7"/>